<organism evidence="1 2">
    <name type="scientific">Paenibacillus segetis</name>
    <dbReference type="NCBI Taxonomy" id="1325360"/>
    <lineage>
        <taxon>Bacteria</taxon>
        <taxon>Bacillati</taxon>
        <taxon>Bacillota</taxon>
        <taxon>Bacilli</taxon>
        <taxon>Bacillales</taxon>
        <taxon>Paenibacillaceae</taxon>
        <taxon>Paenibacillus</taxon>
    </lineage>
</organism>
<dbReference type="EMBL" id="BMFT01000001">
    <property type="protein sequence ID" value="GGH11141.1"/>
    <property type="molecule type" value="Genomic_DNA"/>
</dbReference>
<reference evidence="2" key="1">
    <citation type="journal article" date="2019" name="Int. J. Syst. Evol. Microbiol.">
        <title>The Global Catalogue of Microorganisms (GCM) 10K type strain sequencing project: providing services to taxonomists for standard genome sequencing and annotation.</title>
        <authorList>
            <consortium name="The Broad Institute Genomics Platform"/>
            <consortium name="The Broad Institute Genome Sequencing Center for Infectious Disease"/>
            <person name="Wu L."/>
            <person name="Ma J."/>
        </authorList>
    </citation>
    <scope>NUCLEOTIDE SEQUENCE [LARGE SCALE GENOMIC DNA]</scope>
    <source>
        <strain evidence="2">CGMCC 1.12769</strain>
    </source>
</reference>
<dbReference type="InterPro" id="IPR029058">
    <property type="entry name" value="AB_hydrolase_fold"/>
</dbReference>
<gene>
    <name evidence="1" type="ORF">GCM10008013_02820</name>
</gene>
<dbReference type="Proteomes" id="UP000659344">
    <property type="component" value="Unassembled WGS sequence"/>
</dbReference>
<proteinExistence type="predicted"/>
<evidence type="ECO:0000313" key="2">
    <source>
        <dbReference type="Proteomes" id="UP000659344"/>
    </source>
</evidence>
<evidence type="ECO:0000313" key="1">
    <source>
        <dbReference type="EMBL" id="GGH11141.1"/>
    </source>
</evidence>
<protein>
    <recommendedName>
        <fullName evidence="3">DUF2974 domain-containing protein</fullName>
    </recommendedName>
</protein>
<dbReference type="InterPro" id="IPR024499">
    <property type="entry name" value="Mbeg1-like"/>
</dbReference>
<sequence length="622" mass="70273">MAELSESQLLLLDNLIYLKDVANKNDMKVREIVESLLHQDGLDKSRNEKKIGTEDEYPCKMKREEWIAILQAIEKDSQLMDLTITNGQTGVMYDKNGQVIIDKDSKQPLEVGMRVATFVDPQGEATVVFRGTGGDYEWYDNGQGGYLSETDQQLAALKYVDGLEYDNITVTGHSKGGNKTQFVTILSDKVKRGISFDGQGFSEEFLEKYKDQIKANAHKITSISAKDDFVNCLLNPIANTDKIKYINTDEQEKFIYNHKPNIMLNESGQLRGVATQGVLGKLINDFTIYINANMIEPHRSYAIDGLLALMENGDEGFEPTSKFQTITGGIAIAEYLDDYVIQKAADGTVDFAELIATGWLATRFPQYFMDDFQHSIEANVSNFNFMVELFRVTRNFIAPILDAQVQAIRETFRDLSEKLVNFVKNAVKSAWNSVVDWFKKAGSAIKNTWNTVVDKAKKGISNLVNNAKEEITKKYLIFTASVSFITGLPKAIVDQTSKKNNAKDNFVKNVSGGYVKYNATKLAMDFTRMSDLQAKFRNAELQFESTVRQIISEVTSVTSSVSRSYSESNVQRQIQTIQRACDRVTRQQVRVMDELKRKIQSLTYAQEQYIKIEEISSGVCRR</sequence>
<dbReference type="SUPFAM" id="SSF53474">
    <property type="entry name" value="alpha/beta-Hydrolases"/>
    <property type="match status" value="1"/>
</dbReference>
<dbReference type="Pfam" id="PF11187">
    <property type="entry name" value="Mbeg1-like"/>
    <property type="match status" value="1"/>
</dbReference>
<keyword evidence="2" id="KW-1185">Reference proteome</keyword>
<accession>A0ABQ1Y3B6</accession>
<dbReference type="RefSeq" id="WP_188535097.1">
    <property type="nucleotide sequence ID" value="NZ_BMFT01000001.1"/>
</dbReference>
<name>A0ABQ1Y3B6_9BACL</name>
<comment type="caution">
    <text evidence="1">The sequence shown here is derived from an EMBL/GenBank/DDBJ whole genome shotgun (WGS) entry which is preliminary data.</text>
</comment>
<evidence type="ECO:0008006" key="3">
    <source>
        <dbReference type="Google" id="ProtNLM"/>
    </source>
</evidence>
<dbReference type="Gene3D" id="1.10.287.700">
    <property type="entry name" value="Helix hairpin bin"/>
    <property type="match status" value="1"/>
</dbReference>